<dbReference type="GO" id="GO:0046872">
    <property type="term" value="F:metal ion binding"/>
    <property type="evidence" value="ECO:0007669"/>
    <property type="project" value="UniProtKB-KW"/>
</dbReference>
<dbReference type="PANTHER" id="PTHR35848:SF9">
    <property type="entry name" value="SLL1358 PROTEIN"/>
    <property type="match status" value="1"/>
</dbReference>
<comment type="caution">
    <text evidence="4">The sequence shown here is derived from an EMBL/GenBank/DDBJ whole genome shotgun (WGS) entry which is preliminary data.</text>
</comment>
<sequence length="140" mass="15839">MNDQLNDSKDIGATPSSTISYEGQDIAPLSKKSSVHYKWGENCDGWTFVENDNMSVKQERMPPGTSETMHYHEKATQFFFMLKGTAIFTLDGTVKVLTEHEGIEVKPGQKHRITNHSEADIEFTLYSHPSTKNDRINVES</sequence>
<dbReference type="EMBL" id="QWDE01000001">
    <property type="protein sequence ID" value="RFZ86036.1"/>
    <property type="molecule type" value="Genomic_DNA"/>
</dbReference>
<feature type="domain" description="Cupin type-2" evidence="3">
    <location>
        <begin position="59"/>
        <end position="123"/>
    </location>
</feature>
<dbReference type="InterPro" id="IPR013096">
    <property type="entry name" value="Cupin_2"/>
</dbReference>
<dbReference type="PANTHER" id="PTHR35848">
    <property type="entry name" value="OXALATE-BINDING PROTEIN"/>
    <property type="match status" value="1"/>
</dbReference>
<proteinExistence type="predicted"/>
<dbReference type="Pfam" id="PF07883">
    <property type="entry name" value="Cupin_2"/>
    <property type="match status" value="1"/>
</dbReference>
<dbReference type="InterPro" id="IPR014710">
    <property type="entry name" value="RmlC-like_jellyroll"/>
</dbReference>
<evidence type="ECO:0000256" key="1">
    <source>
        <dbReference type="ARBA" id="ARBA00022723"/>
    </source>
</evidence>
<protein>
    <submittedName>
        <fullName evidence="4">Cupin domain-containing protein</fullName>
    </submittedName>
</protein>
<dbReference type="InterPro" id="IPR051610">
    <property type="entry name" value="GPI/OXD"/>
</dbReference>
<dbReference type="RefSeq" id="WP_117382930.1">
    <property type="nucleotide sequence ID" value="NZ_QWDE01000001.1"/>
</dbReference>
<keyword evidence="5" id="KW-1185">Reference proteome</keyword>
<evidence type="ECO:0000259" key="3">
    <source>
        <dbReference type="Pfam" id="PF07883"/>
    </source>
</evidence>
<dbReference type="OrthoDB" id="9806121at2"/>
<dbReference type="AlphaFoldDB" id="A0A3E2NYD7"/>
<dbReference type="Gene3D" id="2.60.120.10">
    <property type="entry name" value="Jelly Rolls"/>
    <property type="match status" value="1"/>
</dbReference>
<feature type="region of interest" description="Disordered" evidence="2">
    <location>
        <begin position="1"/>
        <end position="20"/>
    </location>
</feature>
<name>A0A3E2NYD7_9SPHI</name>
<gene>
    <name evidence="4" type="ORF">DYU05_02825</name>
</gene>
<feature type="compositionally biased region" description="Basic and acidic residues" evidence="2">
    <location>
        <begin position="1"/>
        <end position="10"/>
    </location>
</feature>
<keyword evidence="1" id="KW-0479">Metal-binding</keyword>
<dbReference type="SUPFAM" id="SSF51182">
    <property type="entry name" value="RmlC-like cupins"/>
    <property type="match status" value="1"/>
</dbReference>
<dbReference type="InterPro" id="IPR011051">
    <property type="entry name" value="RmlC_Cupin_sf"/>
</dbReference>
<evidence type="ECO:0000313" key="4">
    <source>
        <dbReference type="EMBL" id="RFZ86036.1"/>
    </source>
</evidence>
<evidence type="ECO:0000313" key="5">
    <source>
        <dbReference type="Proteomes" id="UP000260823"/>
    </source>
</evidence>
<reference evidence="4 5" key="1">
    <citation type="submission" date="2018-08" db="EMBL/GenBank/DDBJ databases">
        <title>Mucilaginibacter terrae sp. nov., isolated from manganese diggings.</title>
        <authorList>
            <person name="Huang Y."/>
            <person name="Zhou Z."/>
        </authorList>
    </citation>
    <scope>NUCLEOTIDE SEQUENCE [LARGE SCALE GENOMIC DNA]</scope>
    <source>
        <strain evidence="4 5">ZH6</strain>
    </source>
</reference>
<evidence type="ECO:0000256" key="2">
    <source>
        <dbReference type="SAM" id="MobiDB-lite"/>
    </source>
</evidence>
<organism evidence="4 5">
    <name type="scientific">Mucilaginibacter terrenus</name>
    <dbReference type="NCBI Taxonomy" id="2482727"/>
    <lineage>
        <taxon>Bacteria</taxon>
        <taxon>Pseudomonadati</taxon>
        <taxon>Bacteroidota</taxon>
        <taxon>Sphingobacteriia</taxon>
        <taxon>Sphingobacteriales</taxon>
        <taxon>Sphingobacteriaceae</taxon>
        <taxon>Mucilaginibacter</taxon>
    </lineage>
</organism>
<dbReference type="Proteomes" id="UP000260823">
    <property type="component" value="Unassembled WGS sequence"/>
</dbReference>
<accession>A0A3E2NYD7</accession>